<evidence type="ECO:0000313" key="1">
    <source>
        <dbReference type="EMBL" id="SVC80814.1"/>
    </source>
</evidence>
<proteinExistence type="predicted"/>
<reference evidence="1" key="1">
    <citation type="submission" date="2018-05" db="EMBL/GenBank/DDBJ databases">
        <authorList>
            <person name="Lanie J.A."/>
            <person name="Ng W.-L."/>
            <person name="Kazmierczak K.M."/>
            <person name="Andrzejewski T.M."/>
            <person name="Davidsen T.M."/>
            <person name="Wayne K.J."/>
            <person name="Tettelin H."/>
            <person name="Glass J.I."/>
            <person name="Rusch D."/>
            <person name="Podicherti R."/>
            <person name="Tsui H.-C.T."/>
            <person name="Winkler M.E."/>
        </authorList>
    </citation>
    <scope>NUCLEOTIDE SEQUENCE</scope>
</reference>
<protein>
    <submittedName>
        <fullName evidence="1">Uncharacterized protein</fullName>
    </submittedName>
</protein>
<gene>
    <name evidence="1" type="ORF">METZ01_LOCUS333668</name>
</gene>
<dbReference type="EMBL" id="UINC01112111">
    <property type="protein sequence ID" value="SVC80814.1"/>
    <property type="molecule type" value="Genomic_DNA"/>
</dbReference>
<organism evidence="1">
    <name type="scientific">marine metagenome</name>
    <dbReference type="NCBI Taxonomy" id="408172"/>
    <lineage>
        <taxon>unclassified sequences</taxon>
        <taxon>metagenomes</taxon>
        <taxon>ecological metagenomes</taxon>
    </lineage>
</organism>
<name>A0A382Q5E0_9ZZZZ</name>
<feature type="non-terminal residue" evidence="1">
    <location>
        <position position="161"/>
    </location>
</feature>
<dbReference type="AlphaFoldDB" id="A0A382Q5E0"/>
<sequence>MNTSLNAGTHAKTADTIVWRDDNASFVANVVTANTLTMTHGVSDATIAVTSALAADATKASIQTTGGIKVALGSKFGAAVDVTGNLTVGGDVDLGNASEGTDTITLTGRVDSLIDTATSITYDIGSSGRKWRTYYGQGIDLTGNTTFAAAATLDIAAGHAT</sequence>
<accession>A0A382Q5E0</accession>